<keyword evidence="1" id="KW-0560">Oxidoreductase</keyword>
<gene>
    <name evidence="2" type="ORF">FIBRA_08811</name>
</gene>
<dbReference type="InParanoid" id="J4I3C9"/>
<dbReference type="AlphaFoldDB" id="J4I3C9"/>
<sequence length="609" mass="67211">MSTVDTQPVPPLADGLEPTLPTLDRLGSTVPPDLDAQSVATEWIHTFSQHISANNIVGIVSLFAEDGWWRDLLALTWDFRTFHGVVKIKKFLEDQLPVMKPSPFKLKDASLLQPYSDLAWLVGSFDFETEVGIGSGIFRLVPTSSGTWKAYTMFTNLEDLKGFPEKVGSLRNPLPNHGKWTSERERERSMVDGDPAVLIIGGGQCGLAVAARLKYLGVSALVVERKDRVGNNWRDRYEALCLHDPVACCHMPYLPFPSTWPVFTPAMKLAGWLEYYAEAMELNVWTSTTATHVDQKDGKWIVKVNKQDGSERIFHVDHVVLAIGWHAGVPHVPTFPGQEEFHGQILHSTQHRSARDHLGKKVIVVGSATSAHDIAADYVDHGVDVTLVQRNSTYVMSTAEGSRLGVGTLYREGGIPADAADRLSSSMPILLQKEANKRTAAAIAEADKALLQGLRKVGFKYNMGIDDSGVMHLVYLRGGGYYLDVGACQKIIDGEVKLKNDSEIESFTRTGLKFANGSSLDADVVLLATGYESSESAIKKFVSPEIASKMSPIWKLTPEGELRGVWRWLGVPNLWVGMGNLVMCRFHSKHLALQIKAIQEGIYSKRYAA</sequence>
<dbReference type="OrthoDB" id="74360at2759"/>
<dbReference type="STRING" id="599839.J4I3C9"/>
<evidence type="ECO:0000256" key="1">
    <source>
        <dbReference type="ARBA" id="ARBA00023002"/>
    </source>
</evidence>
<dbReference type="Proteomes" id="UP000006352">
    <property type="component" value="Unassembled WGS sequence"/>
</dbReference>
<dbReference type="GeneID" id="24101437"/>
<dbReference type="Pfam" id="PF13738">
    <property type="entry name" value="Pyr_redox_3"/>
    <property type="match status" value="1"/>
</dbReference>
<dbReference type="PANTHER" id="PTHR43539:SF26">
    <property type="entry name" value="MONOOXYGENASE, PUTATIVE-RELATED"/>
    <property type="match status" value="1"/>
</dbReference>
<proteinExistence type="predicted"/>
<keyword evidence="3" id="KW-1185">Reference proteome</keyword>
<dbReference type="HOGENOM" id="CLU_015676_1_0_1"/>
<dbReference type="SUPFAM" id="SSF51905">
    <property type="entry name" value="FAD/NAD(P)-binding domain"/>
    <property type="match status" value="2"/>
</dbReference>
<dbReference type="PANTHER" id="PTHR43539">
    <property type="entry name" value="FLAVIN-BINDING MONOOXYGENASE-LIKE PROTEIN (AFU_ORTHOLOGUE AFUA_4G09220)"/>
    <property type="match status" value="1"/>
</dbReference>
<dbReference type="InterPro" id="IPR050982">
    <property type="entry name" value="Auxin_biosynth/cation_transpt"/>
</dbReference>
<dbReference type="InterPro" id="IPR032710">
    <property type="entry name" value="NTF2-like_dom_sf"/>
</dbReference>
<reference evidence="2 3" key="1">
    <citation type="journal article" date="2012" name="Appl. Environ. Microbiol.">
        <title>Short-read sequencing for genomic analysis of the brown rot fungus Fibroporia radiculosa.</title>
        <authorList>
            <person name="Tang J.D."/>
            <person name="Perkins A.D."/>
            <person name="Sonstegard T.S."/>
            <person name="Schroeder S.G."/>
            <person name="Burgess S.C."/>
            <person name="Diehl S.V."/>
        </authorList>
    </citation>
    <scope>NUCLEOTIDE SEQUENCE [LARGE SCALE GENOMIC DNA]</scope>
    <source>
        <strain evidence="2 3">TFFH 294</strain>
    </source>
</reference>
<evidence type="ECO:0008006" key="4">
    <source>
        <dbReference type="Google" id="ProtNLM"/>
    </source>
</evidence>
<dbReference type="PRINTS" id="PR00411">
    <property type="entry name" value="PNDRDTASEI"/>
</dbReference>
<dbReference type="SUPFAM" id="SSF54427">
    <property type="entry name" value="NTF2-like"/>
    <property type="match status" value="1"/>
</dbReference>
<protein>
    <recommendedName>
        <fullName evidence="4">FAD/NAD(P)-binding domain-containing protein</fullName>
    </recommendedName>
</protein>
<evidence type="ECO:0000313" key="2">
    <source>
        <dbReference type="EMBL" id="CCM06537.1"/>
    </source>
</evidence>
<evidence type="ECO:0000313" key="3">
    <source>
        <dbReference type="Proteomes" id="UP000006352"/>
    </source>
</evidence>
<dbReference type="GO" id="GO:0050660">
    <property type="term" value="F:flavin adenine dinucleotide binding"/>
    <property type="evidence" value="ECO:0007669"/>
    <property type="project" value="TreeGrafter"/>
</dbReference>
<dbReference type="EMBL" id="HE797382">
    <property type="protein sequence ID" value="CCM06537.1"/>
    <property type="molecule type" value="Genomic_DNA"/>
</dbReference>
<organism evidence="2 3">
    <name type="scientific">Fibroporia radiculosa</name>
    <dbReference type="NCBI Taxonomy" id="599839"/>
    <lineage>
        <taxon>Eukaryota</taxon>
        <taxon>Fungi</taxon>
        <taxon>Dikarya</taxon>
        <taxon>Basidiomycota</taxon>
        <taxon>Agaricomycotina</taxon>
        <taxon>Agaricomycetes</taxon>
        <taxon>Polyporales</taxon>
        <taxon>Fibroporiaceae</taxon>
        <taxon>Fibroporia</taxon>
    </lineage>
</organism>
<dbReference type="Gene3D" id="3.50.50.60">
    <property type="entry name" value="FAD/NAD(P)-binding domain"/>
    <property type="match status" value="1"/>
</dbReference>
<dbReference type="RefSeq" id="XP_012185820.1">
    <property type="nucleotide sequence ID" value="XM_012330430.1"/>
</dbReference>
<dbReference type="InterPro" id="IPR036188">
    <property type="entry name" value="FAD/NAD-bd_sf"/>
</dbReference>
<accession>J4I3C9</accession>
<dbReference type="GO" id="GO:0004497">
    <property type="term" value="F:monooxygenase activity"/>
    <property type="evidence" value="ECO:0007669"/>
    <property type="project" value="TreeGrafter"/>
</dbReference>
<name>J4I3C9_9APHY</name>